<gene>
    <name evidence="1" type="ORF">PAALTS15_05863</name>
</gene>
<proteinExistence type="predicted"/>
<dbReference type="RefSeq" id="WP_021258678.1">
    <property type="nucleotide sequence ID" value="NZ_ATMT01000020.1"/>
</dbReference>
<dbReference type="Proteomes" id="UP000015344">
    <property type="component" value="Unassembled WGS sequence"/>
</dbReference>
<reference evidence="1 2" key="1">
    <citation type="submission" date="2013-05" db="EMBL/GenBank/DDBJ databases">
        <authorList>
            <person name="Strain E.A."/>
            <person name="Brown E."/>
            <person name="Allard M.W."/>
            <person name="Luo Y.L."/>
        </authorList>
    </citation>
    <scope>NUCLEOTIDE SEQUENCE [LARGE SCALE GENOMIC DNA]</scope>
    <source>
        <strain evidence="1 2">TS-15</strain>
    </source>
</reference>
<name>S9SVR5_PAEAL</name>
<organism evidence="1 2">
    <name type="scientific">Paenibacillus alvei TS-15</name>
    <dbReference type="NCBI Taxonomy" id="1117108"/>
    <lineage>
        <taxon>Bacteria</taxon>
        <taxon>Bacillati</taxon>
        <taxon>Bacillota</taxon>
        <taxon>Bacilli</taxon>
        <taxon>Bacillales</taxon>
        <taxon>Paenibacillaceae</taxon>
        <taxon>Paenibacillus</taxon>
    </lineage>
</organism>
<evidence type="ECO:0000313" key="2">
    <source>
        <dbReference type="Proteomes" id="UP000015344"/>
    </source>
</evidence>
<comment type="caution">
    <text evidence="1">The sequence shown here is derived from an EMBL/GenBank/DDBJ whole genome shotgun (WGS) entry which is preliminary data.</text>
</comment>
<sequence>MNINIDNIQLLRKDMLERLYYLQLASSITNKNLGGIMNPPIKQNLIQLGEFIVESSDSEFAFRSSEINDFMFELYRAYKLLFKPKINQRKIGRDFNELFSQNQNPYIYGIEFGWIDERIEYVQHPWPKDLPYQARIGIGPHFPAVGIEEEFMLRDAFFFLVKALEIYNDMHRYVEKLKRKYNDIETRKHYLTLSNYNQTVASYSRLGTQSFYFFTEAFINSVGYDYLLRNKNELAENEIEILQGKNKGRFIPLEHRIQKFQTIIRTDNKIIINTTDESQIKEPFTIFLNEIKAIRDAASHFTPVKGDIWYKPEDWIERLKLAAKICLEVSKEFWKACYPHRDYPVYLMGLSYEEHVEIAKTRIQNISLHETMSD</sequence>
<dbReference type="PATRIC" id="fig|1117108.3.peg.1223"/>
<dbReference type="AlphaFoldDB" id="S9SVR5"/>
<evidence type="ECO:0000313" key="1">
    <source>
        <dbReference type="EMBL" id="EPY08228.1"/>
    </source>
</evidence>
<protein>
    <submittedName>
        <fullName evidence="1">Uncharacterized protein</fullName>
    </submittedName>
</protein>
<dbReference type="EMBL" id="ATMT01000020">
    <property type="protein sequence ID" value="EPY08228.1"/>
    <property type="molecule type" value="Genomic_DNA"/>
</dbReference>
<accession>S9SVR5</accession>